<dbReference type="PANTHER" id="PTHR36928:SF1">
    <property type="entry name" value="PHOSPHATASE YCDX-RELATED"/>
    <property type="match status" value="1"/>
</dbReference>
<dbReference type="SMART" id="SM00481">
    <property type="entry name" value="POLIIIAc"/>
    <property type="match status" value="1"/>
</dbReference>
<reference evidence="2 3" key="1">
    <citation type="submission" date="2020-10" db="EMBL/GenBank/DDBJ databases">
        <title>ChiBAC.</title>
        <authorList>
            <person name="Zenner C."/>
            <person name="Hitch T.C.A."/>
            <person name="Clavel T."/>
        </authorList>
    </citation>
    <scope>NUCLEOTIDE SEQUENCE [LARGE SCALE GENOMIC DNA]</scope>
    <source>
        <strain evidence="2 3">DSM 108706</strain>
    </source>
</reference>
<dbReference type="InterPro" id="IPR050243">
    <property type="entry name" value="PHP_phosphatase"/>
</dbReference>
<keyword evidence="3" id="KW-1185">Reference proteome</keyword>
<comment type="caution">
    <text evidence="2">The sequence shown here is derived from an EMBL/GenBank/DDBJ whole genome shotgun (WGS) entry which is preliminary data.</text>
</comment>
<organism evidence="2 3">
    <name type="scientific">Gallibacter intestinalis</name>
    <dbReference type="NCBI Taxonomy" id="2779356"/>
    <lineage>
        <taxon>Bacteria</taxon>
        <taxon>Bacillati</taxon>
        <taxon>Bacillota</taxon>
        <taxon>Clostridia</taxon>
        <taxon>Eubacteriales</taxon>
        <taxon>Eubacteriaceae</taxon>
        <taxon>Gallibacter</taxon>
    </lineage>
</organism>
<dbReference type="Pfam" id="PF02811">
    <property type="entry name" value="PHP"/>
    <property type="match status" value="1"/>
</dbReference>
<dbReference type="Gene3D" id="3.20.20.140">
    <property type="entry name" value="Metal-dependent hydrolases"/>
    <property type="match status" value="1"/>
</dbReference>
<protein>
    <submittedName>
        <fullName evidence="2">PHP domain-containing protein</fullName>
    </submittedName>
</protein>
<dbReference type="InterPro" id="IPR004013">
    <property type="entry name" value="PHP_dom"/>
</dbReference>
<evidence type="ECO:0000313" key="3">
    <source>
        <dbReference type="Proteomes" id="UP001516588"/>
    </source>
</evidence>
<evidence type="ECO:0000259" key="1">
    <source>
        <dbReference type="SMART" id="SM00481"/>
    </source>
</evidence>
<dbReference type="RefSeq" id="WP_226385617.1">
    <property type="nucleotide sequence ID" value="NZ_JADCKA010000012.1"/>
</dbReference>
<dbReference type="SUPFAM" id="SSF89550">
    <property type="entry name" value="PHP domain-like"/>
    <property type="match status" value="1"/>
</dbReference>
<gene>
    <name evidence="2" type="ORF">INF20_06765</name>
</gene>
<dbReference type="EMBL" id="JADCKA010000012">
    <property type="protein sequence ID" value="MBE5035972.1"/>
    <property type="molecule type" value="Genomic_DNA"/>
</dbReference>
<accession>A0ABR9QYK9</accession>
<dbReference type="InterPro" id="IPR003141">
    <property type="entry name" value="Pol/His_phosphatase_N"/>
</dbReference>
<name>A0ABR9QYK9_9FIRM</name>
<dbReference type="Proteomes" id="UP001516588">
    <property type="component" value="Unassembled WGS sequence"/>
</dbReference>
<dbReference type="PANTHER" id="PTHR36928">
    <property type="entry name" value="PHOSPHATASE YCDX-RELATED"/>
    <property type="match status" value="1"/>
</dbReference>
<evidence type="ECO:0000313" key="2">
    <source>
        <dbReference type="EMBL" id="MBE5035972.1"/>
    </source>
</evidence>
<sequence length="244" mass="27265">MNEYKMLFDYHTHTTFSHGKGSIEDNVKEAVKKGLKAIAITDHGPGHMTYGIKREDVPVMRAEIERLKPLYPQIEIYLGVEANIIDTGNNLDVTSEEIPQYDFILAGYHFGIRECYSAANFMYSHGIGTGAKRTAFLKERNTKMVVKAIEENNIKILTHPGDKAPVNMAEVAKACAKRGVLMELNMKHPHLTVDEIKIAAKEDVKFIISSDAHISERVGTFEAALKRAVDAGLDLNRIVNIQKV</sequence>
<feature type="domain" description="Polymerase/histidinol phosphatase N-terminal" evidence="1">
    <location>
        <begin position="8"/>
        <end position="86"/>
    </location>
</feature>
<proteinExistence type="predicted"/>
<dbReference type="InterPro" id="IPR016195">
    <property type="entry name" value="Pol/histidinol_Pase-like"/>
</dbReference>